<dbReference type="Proteomes" id="UP000828941">
    <property type="component" value="Chromosome 3"/>
</dbReference>
<gene>
    <name evidence="1" type="ORF">L6164_006149</name>
</gene>
<comment type="caution">
    <text evidence="1">The sequence shown here is derived from an EMBL/GenBank/DDBJ whole genome shotgun (WGS) entry which is preliminary data.</text>
</comment>
<name>A0ACB9PSQ0_BAUVA</name>
<sequence length="163" mass="17819">MGSSAGGNIAYHAGLRAAVELDHQGPLKIRGLILIQPFLGGVERSASELRLVNDPILPHGVTDLMWDLSLPKGANRDHEYCNPTVGNGSKQLDEIGRLGWRVMVTGCGGDPLVDRQKELVKLLEHKAMQVVDHFVEGECHGIQDTEPLKAKPLFVVFKNFMSS</sequence>
<accession>A0ACB9PSQ0</accession>
<reference evidence="1 2" key="1">
    <citation type="journal article" date="2022" name="DNA Res.">
        <title>Chromosomal-level genome assembly of the orchid tree Bauhinia variegata (Leguminosae; Cercidoideae) supports the allotetraploid origin hypothesis of Bauhinia.</title>
        <authorList>
            <person name="Zhong Y."/>
            <person name="Chen Y."/>
            <person name="Zheng D."/>
            <person name="Pang J."/>
            <person name="Liu Y."/>
            <person name="Luo S."/>
            <person name="Meng S."/>
            <person name="Qian L."/>
            <person name="Wei D."/>
            <person name="Dai S."/>
            <person name="Zhou R."/>
        </authorList>
    </citation>
    <scope>NUCLEOTIDE SEQUENCE [LARGE SCALE GENOMIC DNA]</scope>
    <source>
        <strain evidence="1">BV-YZ2020</strain>
    </source>
</reference>
<evidence type="ECO:0000313" key="1">
    <source>
        <dbReference type="EMBL" id="KAI4351839.1"/>
    </source>
</evidence>
<keyword evidence="2" id="KW-1185">Reference proteome</keyword>
<proteinExistence type="predicted"/>
<protein>
    <submittedName>
        <fullName evidence="1">Uncharacterized protein</fullName>
    </submittedName>
</protein>
<evidence type="ECO:0000313" key="2">
    <source>
        <dbReference type="Proteomes" id="UP000828941"/>
    </source>
</evidence>
<dbReference type="EMBL" id="CM039428">
    <property type="protein sequence ID" value="KAI4351839.1"/>
    <property type="molecule type" value="Genomic_DNA"/>
</dbReference>
<organism evidence="1 2">
    <name type="scientific">Bauhinia variegata</name>
    <name type="common">Purple orchid tree</name>
    <name type="synonym">Phanera variegata</name>
    <dbReference type="NCBI Taxonomy" id="167791"/>
    <lineage>
        <taxon>Eukaryota</taxon>
        <taxon>Viridiplantae</taxon>
        <taxon>Streptophyta</taxon>
        <taxon>Embryophyta</taxon>
        <taxon>Tracheophyta</taxon>
        <taxon>Spermatophyta</taxon>
        <taxon>Magnoliopsida</taxon>
        <taxon>eudicotyledons</taxon>
        <taxon>Gunneridae</taxon>
        <taxon>Pentapetalae</taxon>
        <taxon>rosids</taxon>
        <taxon>fabids</taxon>
        <taxon>Fabales</taxon>
        <taxon>Fabaceae</taxon>
        <taxon>Cercidoideae</taxon>
        <taxon>Cercideae</taxon>
        <taxon>Bauhiniinae</taxon>
        <taxon>Bauhinia</taxon>
    </lineage>
</organism>